<dbReference type="Gene3D" id="3.90.1150.10">
    <property type="entry name" value="Aspartate Aminotransferase, domain 1"/>
    <property type="match status" value="1"/>
</dbReference>
<dbReference type="Proteomes" id="UP000249688">
    <property type="component" value="Unassembled WGS sequence"/>
</dbReference>
<evidence type="ECO:0000256" key="4">
    <source>
        <dbReference type="ARBA" id="ARBA00022898"/>
    </source>
</evidence>
<gene>
    <name evidence="7" type="primary">phnW</name>
    <name evidence="11" type="ORF">C8P66_10559</name>
</gene>
<keyword evidence="12" id="KW-1185">Reference proteome</keyword>
<feature type="modified residue" description="N6-(pyridoxal phosphate)lysine" evidence="7 9">
    <location>
        <position position="190"/>
    </location>
</feature>
<evidence type="ECO:0000256" key="9">
    <source>
        <dbReference type="PIRSR" id="PIRSR000524-50"/>
    </source>
</evidence>
<comment type="caution">
    <text evidence="11">The sequence shown here is derived from an EMBL/GenBank/DDBJ whole genome shotgun (WGS) entry which is preliminary data.</text>
</comment>
<comment type="catalytic activity">
    <reaction evidence="6 7">
        <text>(2-aminoethyl)phosphonate + pyruvate = phosphonoacetaldehyde + L-alanine</text>
        <dbReference type="Rhea" id="RHEA:17021"/>
        <dbReference type="ChEBI" id="CHEBI:15361"/>
        <dbReference type="ChEBI" id="CHEBI:57418"/>
        <dbReference type="ChEBI" id="CHEBI:57972"/>
        <dbReference type="ChEBI" id="CHEBI:58383"/>
        <dbReference type="EC" id="2.6.1.37"/>
    </reaction>
</comment>
<organism evidence="11 12">
    <name type="scientific">Humitalea rosea</name>
    <dbReference type="NCBI Taxonomy" id="990373"/>
    <lineage>
        <taxon>Bacteria</taxon>
        <taxon>Pseudomonadati</taxon>
        <taxon>Pseudomonadota</taxon>
        <taxon>Alphaproteobacteria</taxon>
        <taxon>Acetobacterales</taxon>
        <taxon>Roseomonadaceae</taxon>
        <taxon>Humitalea</taxon>
    </lineage>
</organism>
<proteinExistence type="inferred from homology"/>
<dbReference type="OrthoDB" id="9766472at2"/>
<comment type="function">
    <text evidence="7">Involved in phosphonate degradation.</text>
</comment>
<comment type="similarity">
    <text evidence="7">Belongs to the class-V pyridoxal-phosphate-dependent aminotransferase family. PhnW subfamily.</text>
</comment>
<accession>A0A2W7JA43</accession>
<dbReference type="InterPro" id="IPR012703">
    <property type="entry name" value="NH2EtPonate_pyrv_transaminase"/>
</dbReference>
<evidence type="ECO:0000259" key="10">
    <source>
        <dbReference type="Pfam" id="PF00266"/>
    </source>
</evidence>
<dbReference type="InterPro" id="IPR000192">
    <property type="entry name" value="Aminotrans_V_dom"/>
</dbReference>
<dbReference type="EMBL" id="QKYU01000005">
    <property type="protein sequence ID" value="PZW48312.1"/>
    <property type="molecule type" value="Genomic_DNA"/>
</dbReference>
<dbReference type="SUPFAM" id="SSF53383">
    <property type="entry name" value="PLP-dependent transferases"/>
    <property type="match status" value="1"/>
</dbReference>
<sequence length="371" mass="39581">MLLLIPGPVQTSPKVRAVMADDIAPWDDEFRAEYAAMRPRITAIAGGIEGQHVSLPLPGCGHMVVEAAIRTFVKAGEKLLVVRNGGYADRLARLATEAGRIVVSLPGPDNAPMPPERLAEALAQNPDVRHVALVVSETGSGIVNDPNILGPVIAAAGRRMICDAVSGFGALPFRMSEHPECDVVVFTSNKCLEGMPGFGFAVAPIGALEAARGNAGSWVMDLADVYDHALQNGWGSFRFTPAVQALRAFGVAMDLYDAEGGQPARLARYRRNADVLYDGLIDLGFTPYVAREHQGPIIVNVHQPADPAWDFGRFLKAMKARGVIISNFFTTRAPTMRIGCIGAIGEADIRFALAEMAAVLEEMGVGRRAAA</sequence>
<keyword evidence="2 7" id="KW-0032">Aminotransferase</keyword>
<dbReference type="InterPro" id="IPR015422">
    <property type="entry name" value="PyrdxlP-dep_Trfase_small"/>
</dbReference>
<evidence type="ECO:0000313" key="11">
    <source>
        <dbReference type="EMBL" id="PZW48312.1"/>
    </source>
</evidence>
<evidence type="ECO:0000256" key="3">
    <source>
        <dbReference type="ARBA" id="ARBA00022679"/>
    </source>
</evidence>
<dbReference type="InterPro" id="IPR015421">
    <property type="entry name" value="PyrdxlP-dep_Trfase_major"/>
</dbReference>
<evidence type="ECO:0000313" key="12">
    <source>
        <dbReference type="Proteomes" id="UP000249688"/>
    </source>
</evidence>
<evidence type="ECO:0000256" key="8">
    <source>
        <dbReference type="PIRSR" id="PIRSR000524-1"/>
    </source>
</evidence>
<dbReference type="GO" id="GO:0047304">
    <property type="term" value="F:2-aminoethylphosphonate-pyruvate transaminase activity"/>
    <property type="evidence" value="ECO:0007669"/>
    <property type="project" value="UniProtKB-UniRule"/>
</dbReference>
<dbReference type="AlphaFoldDB" id="A0A2W7JA43"/>
<dbReference type="InterPro" id="IPR024169">
    <property type="entry name" value="SP_NH2Trfase/AEP_transaminase"/>
</dbReference>
<dbReference type="PANTHER" id="PTHR42778">
    <property type="entry name" value="2-AMINOETHYLPHOSPHONATE--PYRUVATE TRANSAMINASE"/>
    <property type="match status" value="1"/>
</dbReference>
<evidence type="ECO:0000256" key="6">
    <source>
        <dbReference type="ARBA" id="ARBA00049460"/>
    </source>
</evidence>
<dbReference type="NCBIfam" id="NF010006">
    <property type="entry name" value="PRK13479.1"/>
    <property type="match status" value="1"/>
</dbReference>
<keyword evidence="5 7" id="KW-0670">Pyruvate</keyword>
<dbReference type="EC" id="2.6.1.37" evidence="7"/>
<feature type="domain" description="Aminotransferase class V" evidence="10">
    <location>
        <begin position="63"/>
        <end position="303"/>
    </location>
</feature>
<name>A0A2W7JA43_9PROT</name>
<dbReference type="Gene3D" id="3.40.640.10">
    <property type="entry name" value="Type I PLP-dependent aspartate aminotransferase-like (Major domain)"/>
    <property type="match status" value="1"/>
</dbReference>
<keyword evidence="4 7" id="KW-0663">Pyridoxal phosphate</keyword>
<dbReference type="PANTHER" id="PTHR42778:SF1">
    <property type="entry name" value="2-AMINOETHYLPHOSPHONATE--PYRUVATE TRANSAMINASE"/>
    <property type="match status" value="1"/>
</dbReference>
<dbReference type="Pfam" id="PF00266">
    <property type="entry name" value="Aminotran_5"/>
    <property type="match status" value="1"/>
</dbReference>
<evidence type="ECO:0000256" key="2">
    <source>
        <dbReference type="ARBA" id="ARBA00022576"/>
    </source>
</evidence>
<dbReference type="HAMAP" id="MF_01376">
    <property type="entry name" value="PhnW_aminotrans_5"/>
    <property type="match status" value="1"/>
</dbReference>
<protein>
    <recommendedName>
        <fullName evidence="7">2-aminoethylphosphonate--pyruvate transaminase</fullName>
        <ecNumber evidence="7">2.6.1.37</ecNumber>
    </recommendedName>
    <alternativeName>
        <fullName evidence="7">2-aminoethylphosphonate aminotransferase</fullName>
    </alternativeName>
    <alternativeName>
        <fullName evidence="7">AEP transaminase</fullName>
        <shortName evidence="7">AEPT</shortName>
    </alternativeName>
</protein>
<dbReference type="GO" id="GO:0019700">
    <property type="term" value="P:organic phosphonate catabolic process"/>
    <property type="evidence" value="ECO:0007669"/>
    <property type="project" value="InterPro"/>
</dbReference>
<feature type="binding site" evidence="8">
    <location>
        <position position="337"/>
    </location>
    <ligand>
        <name>substrate</name>
    </ligand>
</feature>
<evidence type="ECO:0000256" key="7">
    <source>
        <dbReference type="HAMAP-Rule" id="MF_01376"/>
    </source>
</evidence>
<dbReference type="RefSeq" id="WP_111397193.1">
    <property type="nucleotide sequence ID" value="NZ_QKYU01000005.1"/>
</dbReference>
<reference evidence="11 12" key="1">
    <citation type="submission" date="2018-06" db="EMBL/GenBank/DDBJ databases">
        <title>Genomic Encyclopedia of Archaeal and Bacterial Type Strains, Phase II (KMG-II): from individual species to whole genera.</title>
        <authorList>
            <person name="Goeker M."/>
        </authorList>
    </citation>
    <scope>NUCLEOTIDE SEQUENCE [LARGE SCALE GENOMIC DNA]</scope>
    <source>
        <strain evidence="11 12">DSM 24525</strain>
    </source>
</reference>
<keyword evidence="3 7" id="KW-0808">Transferase</keyword>
<dbReference type="PIRSF" id="PIRSF000524">
    <property type="entry name" value="SPT"/>
    <property type="match status" value="1"/>
</dbReference>
<comment type="cofactor">
    <cofactor evidence="1 7 9">
        <name>pyridoxal 5'-phosphate</name>
        <dbReference type="ChEBI" id="CHEBI:597326"/>
    </cofactor>
</comment>
<dbReference type="InterPro" id="IPR015424">
    <property type="entry name" value="PyrdxlP-dep_Trfase"/>
</dbReference>
<evidence type="ECO:0000256" key="1">
    <source>
        <dbReference type="ARBA" id="ARBA00001933"/>
    </source>
</evidence>
<comment type="subunit">
    <text evidence="7">Homodimer.</text>
</comment>
<evidence type="ECO:0000256" key="5">
    <source>
        <dbReference type="ARBA" id="ARBA00023317"/>
    </source>
</evidence>